<dbReference type="EMBL" id="LS991951">
    <property type="protein sequence ID" value="SYV96822.1"/>
    <property type="molecule type" value="Genomic_DNA"/>
</dbReference>
<dbReference type="AlphaFoldDB" id="A0A3B0PJ61"/>
<name>A0A3B0PJ61_9BACT</name>
<dbReference type="KEGG" id="medw:NCTC10132_00156"/>
<reference evidence="2" key="1">
    <citation type="submission" date="2018-06" db="EMBL/GenBank/DDBJ databases">
        <authorList>
            <consortium name="Pathogen Informatics"/>
        </authorList>
    </citation>
    <scope>NUCLEOTIDE SEQUENCE [LARGE SCALE GENOMIC DNA]</scope>
    <source>
        <strain evidence="2">NCTC10132</strain>
    </source>
</reference>
<evidence type="ECO:0000313" key="2">
    <source>
        <dbReference type="Proteomes" id="UP000257559"/>
    </source>
</evidence>
<dbReference type="Proteomes" id="UP000257559">
    <property type="component" value="Chromosome"/>
</dbReference>
<proteinExistence type="predicted"/>
<keyword evidence="2" id="KW-1185">Reference proteome</keyword>
<accession>A0A3B0PJ61</accession>
<organism evidence="1 2">
    <name type="scientific">Mycoplasmopsis edwardii</name>
    <dbReference type="NCBI Taxonomy" id="53558"/>
    <lineage>
        <taxon>Bacteria</taxon>
        <taxon>Bacillati</taxon>
        <taxon>Mycoplasmatota</taxon>
        <taxon>Mycoplasmoidales</taxon>
        <taxon>Metamycoplasmataceae</taxon>
        <taxon>Mycoplasmopsis</taxon>
    </lineage>
</organism>
<feature type="non-terminal residue" evidence="1">
    <location>
        <position position="129"/>
    </location>
</feature>
<protein>
    <submittedName>
        <fullName evidence="1">Uncharacterized protein</fullName>
    </submittedName>
</protein>
<sequence length="129" mass="14853">MSSSSYSFLPIPFWNQYCLLNESKLFKYVLDQSSAFPDGEKTLTSLPFESFEKYLIPNQFNVGFFVATLLYDSFSSLIEKYDSKAYFEYSLGTNSVNENVYFNLDLVTENVPLGEKCIDKLAGGLFFKW</sequence>
<evidence type="ECO:0000313" key="1">
    <source>
        <dbReference type="EMBL" id="SYV96822.1"/>
    </source>
</evidence>
<gene>
    <name evidence="1" type="ORF">NCTC10132_00156</name>
</gene>